<dbReference type="EMBL" id="FXUL01000006">
    <property type="protein sequence ID" value="SMP59178.1"/>
    <property type="molecule type" value="Genomic_DNA"/>
</dbReference>
<feature type="transmembrane region" description="Helical" evidence="2">
    <location>
        <begin position="159"/>
        <end position="181"/>
    </location>
</feature>
<dbReference type="SUPFAM" id="SSF103473">
    <property type="entry name" value="MFS general substrate transporter"/>
    <property type="match status" value="1"/>
</dbReference>
<keyword evidence="4" id="KW-1185">Reference proteome</keyword>
<feature type="transmembrane region" description="Helical" evidence="2">
    <location>
        <begin position="241"/>
        <end position="260"/>
    </location>
</feature>
<feature type="transmembrane region" description="Helical" evidence="2">
    <location>
        <begin position="68"/>
        <end position="87"/>
    </location>
</feature>
<gene>
    <name evidence="3" type="ORF">SAMN06295970_10622</name>
</gene>
<dbReference type="PANTHER" id="PTHR43596">
    <property type="entry name" value="ADP,ATP CARRIER PROTEIN"/>
    <property type="match status" value="1"/>
</dbReference>
<evidence type="ECO:0000256" key="1">
    <source>
        <dbReference type="SAM" id="MobiDB-lite"/>
    </source>
</evidence>
<feature type="transmembrane region" description="Helical" evidence="2">
    <location>
        <begin position="307"/>
        <end position="330"/>
    </location>
</feature>
<proteinExistence type="predicted"/>
<organism evidence="3 4">
    <name type="scientific">Noviherbaspirillum suwonense</name>
    <dbReference type="NCBI Taxonomy" id="1224511"/>
    <lineage>
        <taxon>Bacteria</taxon>
        <taxon>Pseudomonadati</taxon>
        <taxon>Pseudomonadota</taxon>
        <taxon>Betaproteobacteria</taxon>
        <taxon>Burkholderiales</taxon>
        <taxon>Oxalobacteraceae</taxon>
        <taxon>Noviherbaspirillum</taxon>
    </lineage>
</organism>
<evidence type="ECO:0000256" key="2">
    <source>
        <dbReference type="SAM" id="Phobius"/>
    </source>
</evidence>
<accession>A0ABY1Q492</accession>
<keyword evidence="2" id="KW-0472">Membrane</keyword>
<dbReference type="Proteomes" id="UP001158049">
    <property type="component" value="Unassembled WGS sequence"/>
</dbReference>
<evidence type="ECO:0000313" key="4">
    <source>
        <dbReference type="Proteomes" id="UP001158049"/>
    </source>
</evidence>
<keyword evidence="2" id="KW-1133">Transmembrane helix</keyword>
<feature type="transmembrane region" description="Helical" evidence="2">
    <location>
        <begin position="280"/>
        <end position="300"/>
    </location>
</feature>
<keyword evidence="2" id="KW-0812">Transmembrane</keyword>
<feature type="transmembrane region" description="Helical" evidence="2">
    <location>
        <begin position="123"/>
        <end position="147"/>
    </location>
</feature>
<comment type="caution">
    <text evidence="3">The sequence shown here is derived from an EMBL/GenBank/DDBJ whole genome shotgun (WGS) entry which is preliminary data.</text>
</comment>
<feature type="transmembrane region" description="Helical" evidence="2">
    <location>
        <begin position="30"/>
        <end position="48"/>
    </location>
</feature>
<evidence type="ECO:0000313" key="3">
    <source>
        <dbReference type="EMBL" id="SMP59178.1"/>
    </source>
</evidence>
<reference evidence="3 4" key="1">
    <citation type="submission" date="2017-05" db="EMBL/GenBank/DDBJ databases">
        <authorList>
            <person name="Varghese N."/>
            <person name="Submissions S."/>
        </authorList>
    </citation>
    <scope>NUCLEOTIDE SEQUENCE [LARGE SCALE GENOMIC DNA]</scope>
    <source>
        <strain evidence="3 4">DSM 26001</strain>
    </source>
</reference>
<protein>
    <submittedName>
        <fullName evidence="3">ATP:ADP antiporter, AAA family</fullName>
    </submittedName>
</protein>
<name>A0ABY1Q492_9BURK</name>
<sequence length="455" mass="48559">MRSNRPRHATLTDAAQRLLRRLVDVRPGETAALLAGFAYFFCLLSGYYLLRPLRDAMGLVGGAGQLQWLFTATFVVMLLLVPVFGLLARRWPPSHFVAIIYRFFAINILCFGALFAAGVQELAVSRIFFVWISVYNLFVVSIFWSVLADRFSSAQGRRLFGFIAAGGTAGALAGPALAALLAQSAGVAWLAVLAALLLELALQCCRRLQREAPGQTSALKRDQALGGSVLAGVRLIMRDRYLLGIVGYLLLHSFASTFLYMEQGRIVAASLAGTAARTQLFATADLAVSCLSLLLQVAVTGQVLRRFGVVAGLVLLPLAGMAAFVAIALWPTLVVLVAAQGIRRAVDYALSRPAREVLFTVVSREAKYKAKSVIETVVYRGGDAASGWLAALAASAGIGFGGMAMLWLAPVAGWVALSAWLARRQESMASAGSPAPARTGSPQPLSRSADENLPQ</sequence>
<dbReference type="PANTHER" id="PTHR43596:SF1">
    <property type="entry name" value="ADP,ATP CARRIER PROTEIN"/>
    <property type="match status" value="1"/>
</dbReference>
<feature type="region of interest" description="Disordered" evidence="1">
    <location>
        <begin position="429"/>
        <end position="455"/>
    </location>
</feature>
<feature type="transmembrane region" description="Helical" evidence="2">
    <location>
        <begin position="99"/>
        <end position="117"/>
    </location>
</feature>
<feature type="transmembrane region" description="Helical" evidence="2">
    <location>
        <begin position="187"/>
        <end position="205"/>
    </location>
</feature>
<dbReference type="InterPro" id="IPR036259">
    <property type="entry name" value="MFS_trans_sf"/>
</dbReference>
<dbReference type="Gene3D" id="1.20.1250.20">
    <property type="entry name" value="MFS general substrate transporter like domains"/>
    <property type="match status" value="1"/>
</dbReference>
<feature type="transmembrane region" description="Helical" evidence="2">
    <location>
        <begin position="388"/>
        <end position="421"/>
    </location>
</feature>